<evidence type="ECO:0000259" key="1">
    <source>
        <dbReference type="Pfam" id="PF25819"/>
    </source>
</evidence>
<dbReference type="SUPFAM" id="SSF50494">
    <property type="entry name" value="Trypsin-like serine proteases"/>
    <property type="match status" value="1"/>
</dbReference>
<protein>
    <submittedName>
        <fullName evidence="2">S1 family peptidase</fullName>
    </submittedName>
</protein>
<feature type="domain" description="Nal1 C-terminal" evidence="1">
    <location>
        <begin position="220"/>
        <end position="299"/>
    </location>
</feature>
<dbReference type="InterPro" id="IPR043504">
    <property type="entry name" value="Peptidase_S1_PA_chymotrypsin"/>
</dbReference>
<gene>
    <name evidence="2" type="ORF">LZZ85_21120</name>
</gene>
<keyword evidence="3" id="KW-1185">Reference proteome</keyword>
<accession>A0ABS9KWS7</accession>
<dbReference type="Gene3D" id="2.40.10.10">
    <property type="entry name" value="Trypsin-like serine proteases"/>
    <property type="match status" value="2"/>
</dbReference>
<dbReference type="InterPro" id="IPR009003">
    <property type="entry name" value="Peptidase_S1_PA"/>
</dbReference>
<dbReference type="InterPro" id="IPR057904">
    <property type="entry name" value="Nal1_C"/>
</dbReference>
<dbReference type="Pfam" id="PF25819">
    <property type="entry name" value="Nal1_C"/>
    <property type="match status" value="1"/>
</dbReference>
<dbReference type="RefSeq" id="WP_237875351.1">
    <property type="nucleotide sequence ID" value="NZ_JAKLTR010000015.1"/>
</dbReference>
<proteinExistence type="predicted"/>
<dbReference type="Proteomes" id="UP001165367">
    <property type="component" value="Unassembled WGS sequence"/>
</dbReference>
<dbReference type="EMBL" id="JAKLTR010000015">
    <property type="protein sequence ID" value="MCG2616814.1"/>
    <property type="molecule type" value="Genomic_DNA"/>
</dbReference>
<comment type="caution">
    <text evidence="2">The sequence shown here is derived from an EMBL/GenBank/DDBJ whole genome shotgun (WGS) entry which is preliminary data.</text>
</comment>
<sequence length="319" mass="34538">MDFSTALNIKQAISATFLRTIRSARRIISFNSSITPIGSNVQKTLLESVNGVGVGQKANGENFVKVLTRDKLKLSTSLLSKYYGMPATAIVVEEAGLIKLRTPTGVHRPPFPGISVAHYKVTAGTLGCFVQDDKKKIYILSNNHVLANSNKGKYKDPILQPGLMDGGKRTKDVIAHLSYLVELDRSGQNRMDAAIAEIMPGLSHEYGFGKKKITGVTEPVNGMKVEKLGRSTGLTKGRITTRNLDIQVDFGGKAVEFIDQFEVKGNRGTMFCDSGDSGALIYVKETMNAVGLLFAGTNDGTTFATPISEVLDTFSVRIL</sequence>
<name>A0ABS9KWS7_9BACT</name>
<evidence type="ECO:0000313" key="3">
    <source>
        <dbReference type="Proteomes" id="UP001165367"/>
    </source>
</evidence>
<reference evidence="2" key="1">
    <citation type="submission" date="2022-01" db="EMBL/GenBank/DDBJ databases">
        <authorList>
            <person name="Jo J.-H."/>
            <person name="Im W.-T."/>
        </authorList>
    </citation>
    <scope>NUCLEOTIDE SEQUENCE</scope>
    <source>
        <strain evidence="2">NA20</strain>
    </source>
</reference>
<evidence type="ECO:0000313" key="2">
    <source>
        <dbReference type="EMBL" id="MCG2616814.1"/>
    </source>
</evidence>
<organism evidence="2 3">
    <name type="scientific">Terrimonas ginsenosidimutans</name>
    <dbReference type="NCBI Taxonomy" id="2908004"/>
    <lineage>
        <taxon>Bacteria</taxon>
        <taxon>Pseudomonadati</taxon>
        <taxon>Bacteroidota</taxon>
        <taxon>Chitinophagia</taxon>
        <taxon>Chitinophagales</taxon>
        <taxon>Chitinophagaceae</taxon>
        <taxon>Terrimonas</taxon>
    </lineage>
</organism>